<protein>
    <submittedName>
        <fullName evidence="8">GAF domain-containing protein</fullName>
    </submittedName>
</protein>
<comment type="subcellular location">
    <subcellularLocation>
        <location evidence="1">Cell membrane</location>
        <topology evidence="1">Multi-pass membrane protein</topology>
    </subcellularLocation>
</comment>
<dbReference type="Gene3D" id="3.30.450.20">
    <property type="entry name" value="PAS domain"/>
    <property type="match status" value="2"/>
</dbReference>
<dbReference type="Gene3D" id="1.10.3210.10">
    <property type="entry name" value="Hypothetical protein af1432"/>
    <property type="match status" value="1"/>
</dbReference>
<dbReference type="PANTHER" id="PTHR45228">
    <property type="entry name" value="CYCLIC DI-GMP PHOSPHODIESTERASE TM_0186-RELATED"/>
    <property type="match status" value="1"/>
</dbReference>
<dbReference type="GO" id="GO:0005886">
    <property type="term" value="C:plasma membrane"/>
    <property type="evidence" value="ECO:0007669"/>
    <property type="project" value="UniProtKB-SubCell"/>
</dbReference>
<dbReference type="PROSITE" id="PS51832">
    <property type="entry name" value="HD_GYP"/>
    <property type="match status" value="1"/>
</dbReference>
<reference evidence="8 9" key="1">
    <citation type="submission" date="2019-03" db="EMBL/GenBank/DDBJ databases">
        <title>Genomic Encyclopedia of Type Strains, Phase IV (KMG-IV): sequencing the most valuable type-strain genomes for metagenomic binning, comparative biology and taxonomic classification.</title>
        <authorList>
            <person name="Goeker M."/>
        </authorList>
    </citation>
    <scope>NUCLEOTIDE SEQUENCE [LARGE SCALE GENOMIC DNA]</scope>
    <source>
        <strain evidence="8 9">DSM 25964</strain>
    </source>
</reference>
<keyword evidence="4 6" id="KW-1133">Transmembrane helix</keyword>
<proteinExistence type="predicted"/>
<dbReference type="SUPFAM" id="SSF55781">
    <property type="entry name" value="GAF domain-like"/>
    <property type="match status" value="1"/>
</dbReference>
<accession>A0A4R8M0Z9</accession>
<dbReference type="InterPro" id="IPR033479">
    <property type="entry name" value="dCache_1"/>
</dbReference>
<name>A0A4R8M0Z9_9BACT</name>
<evidence type="ECO:0000313" key="9">
    <source>
        <dbReference type="Proteomes" id="UP000295066"/>
    </source>
</evidence>
<dbReference type="InterPro" id="IPR003018">
    <property type="entry name" value="GAF"/>
</dbReference>
<evidence type="ECO:0000256" key="4">
    <source>
        <dbReference type="ARBA" id="ARBA00022989"/>
    </source>
</evidence>
<dbReference type="Pfam" id="PF13185">
    <property type="entry name" value="GAF_2"/>
    <property type="match status" value="1"/>
</dbReference>
<evidence type="ECO:0000256" key="6">
    <source>
        <dbReference type="SAM" id="Phobius"/>
    </source>
</evidence>
<dbReference type="InterPro" id="IPR037522">
    <property type="entry name" value="HD_GYP_dom"/>
</dbReference>
<organism evidence="8 9">
    <name type="scientific">Aminivibrio pyruvatiphilus</name>
    <dbReference type="NCBI Taxonomy" id="1005740"/>
    <lineage>
        <taxon>Bacteria</taxon>
        <taxon>Thermotogati</taxon>
        <taxon>Synergistota</taxon>
        <taxon>Synergistia</taxon>
        <taxon>Synergistales</taxon>
        <taxon>Aminobacteriaceae</taxon>
        <taxon>Aminivibrio</taxon>
    </lineage>
</organism>
<dbReference type="EMBL" id="SORI01000032">
    <property type="protein sequence ID" value="TDY53161.1"/>
    <property type="molecule type" value="Genomic_DNA"/>
</dbReference>
<comment type="caution">
    <text evidence="8">The sequence shown here is derived from an EMBL/GenBank/DDBJ whole genome shotgun (WGS) entry which is preliminary data.</text>
</comment>
<evidence type="ECO:0000256" key="5">
    <source>
        <dbReference type="ARBA" id="ARBA00023136"/>
    </source>
</evidence>
<keyword evidence="9" id="KW-1185">Reference proteome</keyword>
<dbReference type="CDD" id="cd12913">
    <property type="entry name" value="PDC1_MCP_like"/>
    <property type="match status" value="1"/>
</dbReference>
<dbReference type="Proteomes" id="UP000295066">
    <property type="component" value="Unassembled WGS sequence"/>
</dbReference>
<feature type="transmembrane region" description="Helical" evidence="6">
    <location>
        <begin position="301"/>
        <end position="324"/>
    </location>
</feature>
<dbReference type="SUPFAM" id="SSF103190">
    <property type="entry name" value="Sensory domain-like"/>
    <property type="match status" value="1"/>
</dbReference>
<feature type="transmembrane region" description="Helical" evidence="6">
    <location>
        <begin position="24"/>
        <end position="45"/>
    </location>
</feature>
<dbReference type="InterPro" id="IPR029151">
    <property type="entry name" value="Sensor-like_sf"/>
</dbReference>
<gene>
    <name evidence="8" type="ORF">C8D99_1329</name>
</gene>
<dbReference type="AlphaFoldDB" id="A0A4R8M0Z9"/>
<evidence type="ECO:0000313" key="8">
    <source>
        <dbReference type="EMBL" id="TDY53161.1"/>
    </source>
</evidence>
<keyword evidence="3 6" id="KW-0812">Transmembrane</keyword>
<evidence type="ECO:0000256" key="2">
    <source>
        <dbReference type="ARBA" id="ARBA00022475"/>
    </source>
</evidence>
<sequence>MAFLSSLPSQKEEKDDGTSLSRKMAILLAGFLVVTLALTAGSYSLTARSVRARVEEAGRSIVSETALTIEEYFSKLLSLTSGLAVSVAALPESGSPAALAGLFGRFLESARIQGVQNVFMGFETGGFTDATLWVPPGGYDPRIRSWYVEALKKESAVVTSPYRDLITGELIVSVTAPVITPSGELLGVFGLDVNMAHVREKVVSRKVFGEGDGFLVDRKGFFLASPFPEWDLSESIVIPSAAVPSSLSTSAKALLLREPGTALIPFRGESAMLFHSPAGEHFTLGMILPERVFRRFVQDIAALHLFGGFVILLLASVLLFPTVLGLRLSFASLSAVADGIAERLSGNRDITETAFNVQVLGAEIGEAVEDSRVTEFRRFLRSLENALKIIGRQGEEIAALTEEALAIQDNLTDVNRELTERQKIWRNTLNVMETVSGTGESGGKLQRIAESIRESTGAFGVLLAHHRDGALRNLAISGYRSAALLDFAIPLEGSVAGRAFREKRPVWVENVSLEPEYGMVHPEVATEVEIPLVHRGRSVGVLEVAFAGEGRPRDDELMETLMPVASALAGLFDVEDARREIKESYRYLAEKLQSVTEIHHLETADHMDRIGAYSRLAAEALGKSREEQDDIEIFSRLHDIGKLRVPMSILGKAGPLTGEEMALVRNHPRWGAELIGGAEWLAAARRICMTHHEKWDGSGYPLGLSGEEIPWEGQVVALADVYDALRSRRVYKDSMSHEEAVRIILSGDGRTEPGHFGPEIIEFFRKFHGEMDRIFESRRVR</sequence>
<dbReference type="RefSeq" id="WP_133959169.1">
    <property type="nucleotide sequence ID" value="NZ_SORI01000032.1"/>
</dbReference>
<dbReference type="SUPFAM" id="SSF109604">
    <property type="entry name" value="HD-domain/PDEase-like"/>
    <property type="match status" value="1"/>
</dbReference>
<dbReference type="InterPro" id="IPR003607">
    <property type="entry name" value="HD/PDEase_dom"/>
</dbReference>
<dbReference type="SMART" id="SM00065">
    <property type="entry name" value="GAF"/>
    <property type="match status" value="1"/>
</dbReference>
<keyword evidence="2" id="KW-1003">Cell membrane</keyword>
<dbReference type="InterPro" id="IPR052020">
    <property type="entry name" value="Cyclic_di-GMP/3'3'-cGAMP_PDE"/>
</dbReference>
<dbReference type="Pfam" id="PF02743">
    <property type="entry name" value="dCache_1"/>
    <property type="match status" value="1"/>
</dbReference>
<evidence type="ECO:0000256" key="3">
    <source>
        <dbReference type="ARBA" id="ARBA00022692"/>
    </source>
</evidence>
<dbReference type="OrthoDB" id="5162at2"/>
<dbReference type="InterPro" id="IPR029016">
    <property type="entry name" value="GAF-like_dom_sf"/>
</dbReference>
<evidence type="ECO:0000259" key="7">
    <source>
        <dbReference type="PROSITE" id="PS51832"/>
    </source>
</evidence>
<dbReference type="PANTHER" id="PTHR45228:SF8">
    <property type="entry name" value="TWO-COMPONENT RESPONSE REGULATOR-RELATED"/>
    <property type="match status" value="1"/>
</dbReference>
<dbReference type="CDD" id="cd00077">
    <property type="entry name" value="HDc"/>
    <property type="match status" value="1"/>
</dbReference>
<keyword evidence="5 6" id="KW-0472">Membrane</keyword>
<feature type="domain" description="HD-GYP" evidence="7">
    <location>
        <begin position="581"/>
        <end position="780"/>
    </location>
</feature>
<dbReference type="Pfam" id="PF13487">
    <property type="entry name" value="HD_5"/>
    <property type="match status" value="1"/>
</dbReference>
<dbReference type="Gene3D" id="3.30.450.40">
    <property type="match status" value="1"/>
</dbReference>
<evidence type="ECO:0000256" key="1">
    <source>
        <dbReference type="ARBA" id="ARBA00004651"/>
    </source>
</evidence>